<evidence type="ECO:0000256" key="1">
    <source>
        <dbReference type="ARBA" id="ARBA00005495"/>
    </source>
</evidence>
<name>A0A380WMR2_AMIAI</name>
<dbReference type="Gene3D" id="3.90.1590.10">
    <property type="entry name" value="glutathione-dependent formaldehyde- activating enzyme (gfa)"/>
    <property type="match status" value="1"/>
</dbReference>
<reference evidence="6 7" key="1">
    <citation type="submission" date="2018-06" db="EMBL/GenBank/DDBJ databases">
        <authorList>
            <consortium name="Pathogen Informatics"/>
            <person name="Doyle S."/>
        </authorList>
    </citation>
    <scope>NUCLEOTIDE SEQUENCE [LARGE SCALE GENOMIC DNA]</scope>
    <source>
        <strain evidence="6 7">NCTC10684</strain>
    </source>
</reference>
<evidence type="ECO:0000259" key="5">
    <source>
        <dbReference type="PROSITE" id="PS51891"/>
    </source>
</evidence>
<dbReference type="Proteomes" id="UP000254701">
    <property type="component" value="Unassembled WGS sequence"/>
</dbReference>
<sequence length="132" mass="14195">MVQRYEGGCLCGAVRYVVDAEPLNERICHCRRCQKAVGAAFNARLMFRAEQVAMSGPVKTAFSSPGVKRGFCAECGTTVLSGRESAGVLAVTSGSLDEPALFQPTMHIWVSSKQPWLKLDDGLQQFAEAAPA</sequence>
<dbReference type="EMBL" id="UFSM01000001">
    <property type="protein sequence ID" value="SUU90303.1"/>
    <property type="molecule type" value="Genomic_DNA"/>
</dbReference>
<keyword evidence="2" id="KW-0479">Metal-binding</keyword>
<dbReference type="PROSITE" id="PS51891">
    <property type="entry name" value="CENP_V_GFA"/>
    <property type="match status" value="1"/>
</dbReference>
<keyword evidence="4" id="KW-0456">Lyase</keyword>
<feature type="domain" description="CENP-V/GFA" evidence="5">
    <location>
        <begin position="5"/>
        <end position="117"/>
    </location>
</feature>
<evidence type="ECO:0000256" key="3">
    <source>
        <dbReference type="ARBA" id="ARBA00022833"/>
    </source>
</evidence>
<evidence type="ECO:0000313" key="6">
    <source>
        <dbReference type="EMBL" id="SUU90303.1"/>
    </source>
</evidence>
<organism evidence="6 7">
    <name type="scientific">Aminobacter aminovorans</name>
    <name type="common">Chelatobacter heintzii</name>
    <dbReference type="NCBI Taxonomy" id="83263"/>
    <lineage>
        <taxon>Bacteria</taxon>
        <taxon>Pseudomonadati</taxon>
        <taxon>Pseudomonadota</taxon>
        <taxon>Alphaproteobacteria</taxon>
        <taxon>Hyphomicrobiales</taxon>
        <taxon>Phyllobacteriaceae</taxon>
        <taxon>Aminobacter</taxon>
    </lineage>
</organism>
<dbReference type="PANTHER" id="PTHR33337:SF40">
    <property type="entry name" value="CENP-V_GFA DOMAIN-CONTAINING PROTEIN-RELATED"/>
    <property type="match status" value="1"/>
</dbReference>
<dbReference type="GO" id="GO:0046872">
    <property type="term" value="F:metal ion binding"/>
    <property type="evidence" value="ECO:0007669"/>
    <property type="project" value="UniProtKB-KW"/>
</dbReference>
<dbReference type="GO" id="GO:0016846">
    <property type="term" value="F:carbon-sulfur lyase activity"/>
    <property type="evidence" value="ECO:0007669"/>
    <property type="project" value="InterPro"/>
</dbReference>
<accession>A0A380WMR2</accession>
<dbReference type="InterPro" id="IPR006913">
    <property type="entry name" value="CENP-V/GFA"/>
</dbReference>
<comment type="similarity">
    <text evidence="1">Belongs to the Gfa family.</text>
</comment>
<gene>
    <name evidence="6" type="ORF">NCTC10684_03557</name>
</gene>
<evidence type="ECO:0000256" key="2">
    <source>
        <dbReference type="ARBA" id="ARBA00022723"/>
    </source>
</evidence>
<evidence type="ECO:0000313" key="7">
    <source>
        <dbReference type="Proteomes" id="UP000254701"/>
    </source>
</evidence>
<dbReference type="InterPro" id="IPR011057">
    <property type="entry name" value="Mss4-like_sf"/>
</dbReference>
<proteinExistence type="inferred from homology"/>
<dbReference type="PANTHER" id="PTHR33337">
    <property type="entry name" value="GFA DOMAIN-CONTAINING PROTEIN"/>
    <property type="match status" value="1"/>
</dbReference>
<dbReference type="SUPFAM" id="SSF51316">
    <property type="entry name" value="Mss4-like"/>
    <property type="match status" value="1"/>
</dbReference>
<dbReference type="Pfam" id="PF04828">
    <property type="entry name" value="GFA"/>
    <property type="match status" value="1"/>
</dbReference>
<keyword evidence="3" id="KW-0862">Zinc</keyword>
<dbReference type="AlphaFoldDB" id="A0A380WMR2"/>
<protein>
    <submittedName>
        <fullName evidence="6">Uncharacterized conserved protein</fullName>
    </submittedName>
</protein>
<evidence type="ECO:0000256" key="4">
    <source>
        <dbReference type="ARBA" id="ARBA00023239"/>
    </source>
</evidence>